<gene>
    <name evidence="1" type="primary">hpxZ</name>
    <name evidence="1" type="ORF">OQ252_08075</name>
</gene>
<keyword evidence="2" id="KW-1185">Reference proteome</keyword>
<accession>A0ABT3Q7W7</accession>
<dbReference type="NCBIfam" id="NF033625">
    <property type="entry name" value="HpxZ"/>
    <property type="match status" value="1"/>
</dbReference>
<dbReference type="Pfam" id="PF11533">
    <property type="entry name" value="AtzH-like"/>
    <property type="match status" value="1"/>
</dbReference>
<dbReference type="InterPro" id="IPR024507">
    <property type="entry name" value="AtzH-like"/>
</dbReference>
<dbReference type="InterPro" id="IPR032710">
    <property type="entry name" value="NTF2-like_dom_sf"/>
</dbReference>
<dbReference type="Gene3D" id="3.10.450.50">
    <property type="match status" value="1"/>
</dbReference>
<protein>
    <submittedName>
        <fullName evidence="1">Oxalurate catabolism protein HpxZ</fullName>
    </submittedName>
</protein>
<name>A0ABT3Q7W7_9PROT</name>
<evidence type="ECO:0000313" key="2">
    <source>
        <dbReference type="Proteomes" id="UP001526446"/>
    </source>
</evidence>
<sequence>MLNPPALVATITALSDAYETALGENALTTLDAFFYEGPETVRYGVGENLYGAEEIAEFRRARTGGSPPRRILKRVVTVLGDTAAVVSLEFQREGSPRIGRQMQTWMLTDQGWKIIAAHVSLMAEAPETSHPAG</sequence>
<dbReference type="RefSeq" id="WP_166122836.1">
    <property type="nucleotide sequence ID" value="NZ_JAPIUX010000007.1"/>
</dbReference>
<reference evidence="1 2" key="1">
    <citation type="submission" date="2022-11" db="EMBL/GenBank/DDBJ databases">
        <title>Genome sequencing of Acetobacter type strain.</title>
        <authorList>
            <person name="Heo J."/>
            <person name="Lee D."/>
            <person name="Han B.-H."/>
            <person name="Hong S.-B."/>
            <person name="Kwon S.-W."/>
        </authorList>
    </citation>
    <scope>NUCLEOTIDE SEQUENCE [LARGE SCALE GENOMIC DNA]</scope>
    <source>
        <strain evidence="1 2">KACC 21251</strain>
    </source>
</reference>
<comment type="caution">
    <text evidence="1">The sequence shown here is derived from an EMBL/GenBank/DDBJ whole genome shotgun (WGS) entry which is preliminary data.</text>
</comment>
<proteinExistence type="predicted"/>
<dbReference type="EMBL" id="JAPIUX010000007">
    <property type="protein sequence ID" value="MCX2561347.1"/>
    <property type="molecule type" value="Genomic_DNA"/>
</dbReference>
<dbReference type="Proteomes" id="UP001526446">
    <property type="component" value="Unassembled WGS sequence"/>
</dbReference>
<dbReference type="SUPFAM" id="SSF54427">
    <property type="entry name" value="NTF2-like"/>
    <property type="match status" value="1"/>
</dbReference>
<evidence type="ECO:0000313" key="1">
    <source>
        <dbReference type="EMBL" id="MCX2561347.1"/>
    </source>
</evidence>
<organism evidence="1 2">
    <name type="scientific">Acetobacter farinalis</name>
    <dbReference type="NCBI Taxonomy" id="1260984"/>
    <lineage>
        <taxon>Bacteria</taxon>
        <taxon>Pseudomonadati</taxon>
        <taxon>Pseudomonadota</taxon>
        <taxon>Alphaproteobacteria</taxon>
        <taxon>Acetobacterales</taxon>
        <taxon>Acetobacteraceae</taxon>
        <taxon>Acetobacter</taxon>
    </lineage>
</organism>